<proteinExistence type="predicted"/>
<keyword evidence="1" id="KW-0472">Membrane</keyword>
<accession>A0ABT7WF61</accession>
<evidence type="ECO:0000256" key="1">
    <source>
        <dbReference type="SAM" id="Phobius"/>
    </source>
</evidence>
<feature type="transmembrane region" description="Helical" evidence="1">
    <location>
        <begin position="7"/>
        <end position="29"/>
    </location>
</feature>
<evidence type="ECO:0008006" key="4">
    <source>
        <dbReference type="Google" id="ProtNLM"/>
    </source>
</evidence>
<dbReference type="EMBL" id="JAUDUY010000003">
    <property type="protein sequence ID" value="MDM9631562.1"/>
    <property type="molecule type" value="Genomic_DNA"/>
</dbReference>
<protein>
    <recommendedName>
        <fullName evidence="4">DUF502 domain-containing protein</fullName>
    </recommendedName>
</protein>
<keyword evidence="3" id="KW-1185">Reference proteome</keyword>
<organism evidence="2 3">
    <name type="scientific">Robiginitalea aurantiaca</name>
    <dbReference type="NCBI Taxonomy" id="3056915"/>
    <lineage>
        <taxon>Bacteria</taxon>
        <taxon>Pseudomonadati</taxon>
        <taxon>Bacteroidota</taxon>
        <taxon>Flavobacteriia</taxon>
        <taxon>Flavobacteriales</taxon>
        <taxon>Flavobacteriaceae</taxon>
        <taxon>Robiginitalea</taxon>
    </lineage>
</organism>
<evidence type="ECO:0000313" key="3">
    <source>
        <dbReference type="Proteomes" id="UP001174839"/>
    </source>
</evidence>
<gene>
    <name evidence="2" type="ORF">QU605_08775</name>
</gene>
<dbReference type="Proteomes" id="UP001174839">
    <property type="component" value="Unassembled WGS sequence"/>
</dbReference>
<comment type="caution">
    <text evidence="2">The sequence shown here is derived from an EMBL/GenBank/DDBJ whole genome shotgun (WGS) entry which is preliminary data.</text>
</comment>
<keyword evidence="1" id="KW-1133">Transmembrane helix</keyword>
<feature type="transmembrane region" description="Helical" evidence="1">
    <location>
        <begin position="58"/>
        <end position="78"/>
    </location>
</feature>
<evidence type="ECO:0000313" key="2">
    <source>
        <dbReference type="EMBL" id="MDM9631562.1"/>
    </source>
</evidence>
<name>A0ABT7WF61_9FLAO</name>
<keyword evidence="1" id="KW-0812">Transmembrane</keyword>
<dbReference type="RefSeq" id="WP_289724914.1">
    <property type="nucleotide sequence ID" value="NZ_JAUDUY010000003.1"/>
</dbReference>
<reference evidence="2" key="1">
    <citation type="submission" date="2023-06" db="EMBL/GenBank/DDBJ databases">
        <title>Robiginitalea aurantiacus sp. nov. and Algoriphagus sediminis sp. nov., isolated from coastal sediment.</title>
        <authorList>
            <person name="Zhou Z.Y."/>
            <person name="An J."/>
            <person name="Jia Y.W."/>
            <person name="Du Z.J."/>
        </authorList>
    </citation>
    <scope>NUCLEOTIDE SEQUENCE</scope>
    <source>
        <strain evidence="2">M39</strain>
    </source>
</reference>
<sequence length="191" mass="21250">MNPAIRFIRTTITGGILFLLPLIILYFIFEKAYSILEVISAPISAKISESILGFDGSALITILLLIFICFAAGLLFRAEKIKKVVQKLEERVLIFIPGYSLIKSITADSLGEEIENKLIPIRIEDGENWLLGFLIEEGKTHSTVFLPDAPRYDAGEIRIMPSTSVVKLDISANKYTKVIKSYGVGAINWVE</sequence>